<organism evidence="2 3">
    <name type="scientific">Effusibacillus consociatus</name>
    <dbReference type="NCBI Taxonomy" id="1117041"/>
    <lineage>
        <taxon>Bacteria</taxon>
        <taxon>Bacillati</taxon>
        <taxon>Bacillota</taxon>
        <taxon>Bacilli</taxon>
        <taxon>Bacillales</taxon>
        <taxon>Alicyclobacillaceae</taxon>
        <taxon>Effusibacillus</taxon>
    </lineage>
</organism>
<dbReference type="Pfam" id="PF03746">
    <property type="entry name" value="LamB_YcsF"/>
    <property type="match status" value="1"/>
</dbReference>
<reference evidence="3" key="1">
    <citation type="journal article" date="2019" name="Int. J. Syst. Evol. Microbiol.">
        <title>The Global Catalogue of Microorganisms (GCM) 10K type strain sequencing project: providing services to taxonomists for standard genome sequencing and annotation.</title>
        <authorList>
            <consortium name="The Broad Institute Genomics Platform"/>
            <consortium name="The Broad Institute Genome Sequencing Center for Infectious Disease"/>
            <person name="Wu L."/>
            <person name="Ma J."/>
        </authorList>
    </citation>
    <scope>NUCLEOTIDE SEQUENCE [LARGE SCALE GENOMIC DNA]</scope>
    <source>
        <strain evidence="3">WYCCWR 12678</strain>
    </source>
</reference>
<sequence>MLKVDLNCDMGESFGLYQLGNDEEMMQYITSANIACGYHGGDPHVMRKTAELAKKYGVAIGAHPGFPDLMGFGRRYMNCTPAEIKDYITYQVGALREFATGLGLKIQHVKPHGALYMMAMEDEKLARAILEAIAEVDSNTIVFAMNHSAVVEAGQKMGIPVAKEVYSDREHTATGSIVLTRKGPSIQDYRQMADRVVRMIKEGQVVAHTGEKVSIKAETVCVHGDTPGAPQLAKAIAEALKENEIQISSIQEVLGI</sequence>
<gene>
    <name evidence="1" type="primary">pxpA</name>
    <name evidence="2" type="ORF">ACFO8Q_02145</name>
</gene>
<keyword evidence="1" id="KW-0547">Nucleotide-binding</keyword>
<protein>
    <recommendedName>
        <fullName evidence="1">5-oxoprolinase subunit A</fullName>
        <shortName evidence="1">5-OPase subunit A</shortName>
        <ecNumber evidence="1">3.5.2.9</ecNumber>
    </recommendedName>
    <alternativeName>
        <fullName evidence="1">5-oxoprolinase (ATP-hydrolyzing) subunit A</fullName>
    </alternativeName>
</protein>
<name>A0ABV9PVB2_9BACL</name>
<dbReference type="Proteomes" id="UP001596002">
    <property type="component" value="Unassembled WGS sequence"/>
</dbReference>
<dbReference type="SUPFAM" id="SSF88713">
    <property type="entry name" value="Glycoside hydrolase/deacetylase"/>
    <property type="match status" value="1"/>
</dbReference>
<evidence type="ECO:0000313" key="3">
    <source>
        <dbReference type="Proteomes" id="UP001596002"/>
    </source>
</evidence>
<dbReference type="CDD" id="cd10787">
    <property type="entry name" value="LamB_YcsF_like"/>
    <property type="match status" value="1"/>
</dbReference>
<dbReference type="NCBIfam" id="NF003814">
    <property type="entry name" value="PRK05406.1-3"/>
    <property type="match status" value="1"/>
</dbReference>
<dbReference type="RefSeq" id="WP_380023953.1">
    <property type="nucleotide sequence ID" value="NZ_JBHSHC010000014.1"/>
</dbReference>
<dbReference type="InterPro" id="IPR011330">
    <property type="entry name" value="Glyco_hydro/deAcase_b/a-brl"/>
</dbReference>
<proteinExistence type="inferred from homology"/>
<keyword evidence="1" id="KW-0378">Hydrolase</keyword>
<comment type="caution">
    <text evidence="2">The sequence shown here is derived from an EMBL/GenBank/DDBJ whole genome shotgun (WGS) entry which is preliminary data.</text>
</comment>
<comment type="similarity">
    <text evidence="1">Belongs to the LamB/PxpA family.</text>
</comment>
<dbReference type="Gene3D" id="3.20.20.370">
    <property type="entry name" value="Glycoside hydrolase/deacetylase"/>
    <property type="match status" value="1"/>
</dbReference>
<dbReference type="HAMAP" id="MF_00691">
    <property type="entry name" value="PxpA"/>
    <property type="match status" value="1"/>
</dbReference>
<evidence type="ECO:0000313" key="2">
    <source>
        <dbReference type="EMBL" id="MFC4766201.1"/>
    </source>
</evidence>
<accession>A0ABV9PVB2</accession>
<evidence type="ECO:0000256" key="1">
    <source>
        <dbReference type="HAMAP-Rule" id="MF_00691"/>
    </source>
</evidence>
<dbReference type="EC" id="3.5.2.9" evidence="1"/>
<comment type="catalytic activity">
    <reaction evidence="1">
        <text>5-oxo-L-proline + ATP + 2 H2O = L-glutamate + ADP + phosphate + H(+)</text>
        <dbReference type="Rhea" id="RHEA:10348"/>
        <dbReference type="ChEBI" id="CHEBI:15377"/>
        <dbReference type="ChEBI" id="CHEBI:15378"/>
        <dbReference type="ChEBI" id="CHEBI:29985"/>
        <dbReference type="ChEBI" id="CHEBI:30616"/>
        <dbReference type="ChEBI" id="CHEBI:43474"/>
        <dbReference type="ChEBI" id="CHEBI:58402"/>
        <dbReference type="ChEBI" id="CHEBI:456216"/>
        <dbReference type="EC" id="3.5.2.9"/>
    </reaction>
</comment>
<dbReference type="EMBL" id="JBHSHC010000014">
    <property type="protein sequence ID" value="MFC4766201.1"/>
    <property type="molecule type" value="Genomic_DNA"/>
</dbReference>
<comment type="subunit">
    <text evidence="1">Forms a complex composed of PxpA, PxpB and PxpC.</text>
</comment>
<keyword evidence="3" id="KW-1185">Reference proteome</keyword>
<dbReference type="PANTHER" id="PTHR30292:SF0">
    <property type="entry name" value="5-OXOPROLINASE SUBUNIT A"/>
    <property type="match status" value="1"/>
</dbReference>
<dbReference type="InterPro" id="IPR005501">
    <property type="entry name" value="LamB/YcsF/PxpA-like"/>
</dbReference>
<dbReference type="PANTHER" id="PTHR30292">
    <property type="entry name" value="UNCHARACTERIZED PROTEIN YBGL-RELATED"/>
    <property type="match status" value="1"/>
</dbReference>
<comment type="function">
    <text evidence="1">Catalyzes the cleavage of 5-oxoproline to form L-glutamate coupled to the hydrolysis of ATP to ADP and inorganic phosphate.</text>
</comment>
<keyword evidence="1" id="KW-0067">ATP-binding</keyword>
<dbReference type="NCBIfam" id="NF003816">
    <property type="entry name" value="PRK05406.1-5"/>
    <property type="match status" value="1"/>
</dbReference>